<dbReference type="GO" id="GO:0016787">
    <property type="term" value="F:hydrolase activity"/>
    <property type="evidence" value="ECO:0007669"/>
    <property type="project" value="UniProtKB-KW"/>
</dbReference>
<keyword evidence="5" id="KW-1185">Reference proteome</keyword>
<evidence type="ECO:0000256" key="1">
    <source>
        <dbReference type="RuleBase" id="RU365079"/>
    </source>
</evidence>
<comment type="subcellular location">
    <subcellularLocation>
        <location evidence="1">Mitochondrion inner membrane</location>
        <topology evidence="1">Single-pass membrane protein</topology>
    </subcellularLocation>
</comment>
<accession>A0AAD4JBH8</accession>
<comment type="subunit">
    <text evidence="1">Component of the TIM23 complex.</text>
</comment>
<dbReference type="InterPro" id="IPR050365">
    <property type="entry name" value="TIM50"/>
</dbReference>
<dbReference type="SMART" id="SM00577">
    <property type="entry name" value="CPDc"/>
    <property type="match status" value="1"/>
</dbReference>
<comment type="similarity">
    <text evidence="1">Belongs to the TIM50 family.</text>
</comment>
<feature type="compositionally biased region" description="Polar residues" evidence="2">
    <location>
        <begin position="1"/>
        <end position="10"/>
    </location>
</feature>
<dbReference type="SUPFAM" id="SSF56784">
    <property type="entry name" value="HAD-like"/>
    <property type="match status" value="1"/>
</dbReference>
<dbReference type="PANTHER" id="PTHR12210">
    <property type="entry name" value="DULLARD PROTEIN PHOSPHATASE"/>
    <property type="match status" value="1"/>
</dbReference>
<evidence type="ECO:0000313" key="4">
    <source>
        <dbReference type="EMBL" id="KAH6830329.1"/>
    </source>
</evidence>
<feature type="domain" description="FCP1 homology" evidence="3">
    <location>
        <begin position="220"/>
        <end position="401"/>
    </location>
</feature>
<dbReference type="Pfam" id="PF03031">
    <property type="entry name" value="NIF"/>
    <property type="match status" value="1"/>
</dbReference>
<keyword evidence="1" id="KW-0653">Protein transport</keyword>
<dbReference type="Gene3D" id="3.40.50.1000">
    <property type="entry name" value="HAD superfamily/HAD-like"/>
    <property type="match status" value="1"/>
</dbReference>
<reference evidence="4 5" key="1">
    <citation type="journal article" date="2021" name="Nat. Commun.">
        <title>Incipient diploidization of the medicinal plant Perilla within 10,000 years.</title>
        <authorList>
            <person name="Zhang Y."/>
            <person name="Shen Q."/>
            <person name="Leng L."/>
            <person name="Zhang D."/>
            <person name="Chen S."/>
            <person name="Shi Y."/>
            <person name="Ning Z."/>
            <person name="Chen S."/>
        </authorList>
    </citation>
    <scope>NUCLEOTIDE SEQUENCE [LARGE SCALE GENOMIC DNA]</scope>
    <source>
        <strain evidence="5">cv. PC099</strain>
    </source>
</reference>
<keyword evidence="1" id="KW-0496">Mitochondrion</keyword>
<dbReference type="GO" id="GO:0015031">
    <property type="term" value="P:protein transport"/>
    <property type="evidence" value="ECO:0007669"/>
    <property type="project" value="UniProtKB-KW"/>
</dbReference>
<organism evidence="4 5">
    <name type="scientific">Perilla frutescens var. hirtella</name>
    <name type="common">Perilla citriodora</name>
    <name type="synonym">Perilla setoyensis</name>
    <dbReference type="NCBI Taxonomy" id="608512"/>
    <lineage>
        <taxon>Eukaryota</taxon>
        <taxon>Viridiplantae</taxon>
        <taxon>Streptophyta</taxon>
        <taxon>Embryophyta</taxon>
        <taxon>Tracheophyta</taxon>
        <taxon>Spermatophyta</taxon>
        <taxon>Magnoliopsida</taxon>
        <taxon>eudicotyledons</taxon>
        <taxon>Gunneridae</taxon>
        <taxon>Pentapetalae</taxon>
        <taxon>asterids</taxon>
        <taxon>lamiids</taxon>
        <taxon>Lamiales</taxon>
        <taxon>Lamiaceae</taxon>
        <taxon>Nepetoideae</taxon>
        <taxon>Elsholtzieae</taxon>
        <taxon>Perilla</taxon>
    </lineage>
</organism>
<dbReference type="InterPro" id="IPR004274">
    <property type="entry name" value="FCP1_dom"/>
</dbReference>
<keyword evidence="1" id="KW-0813">Transport</keyword>
<comment type="caution">
    <text evidence="4">The sequence shown here is derived from an EMBL/GenBank/DDBJ whole genome shotgun (WGS) entry which is preliminary data.</text>
</comment>
<keyword evidence="1" id="KW-0811">Translocation</keyword>
<feature type="region of interest" description="Disordered" evidence="2">
    <location>
        <begin position="1"/>
        <end position="26"/>
    </location>
</feature>
<dbReference type="PROSITE" id="PS50969">
    <property type="entry name" value="FCP1"/>
    <property type="match status" value="1"/>
</dbReference>
<dbReference type="Proteomes" id="UP001190926">
    <property type="component" value="Unassembled WGS sequence"/>
</dbReference>
<dbReference type="InterPro" id="IPR036412">
    <property type="entry name" value="HAD-like_sf"/>
</dbReference>
<proteinExistence type="inferred from homology"/>
<sequence length="454" mass="50404">MDQTNINVGSKESIAEGNVNGKRKRGSRISDDIKIMNPVESLSNVHLSEGMVTENECLAKDFEISVSKESSLSVPVHNKENPLEFCKDEDVGISVRKESSLIGLPDVVEVLSNQVSSEIVGDMSEHFFRPMGVERKFILCKIDHSSHPCQIAGENVKIENGLNQVRDETVINEGQCSAEGGSIFSFGIVEGTSHLSSPGVKEAECLSKDLGPYPGITPISSITRKLIVLDVNGLLANIVMPAPKDFRGDTHILGRAIFKRPFCDDFLKFCFQNFVVGVWSSRSKRIIERVVDYLLGDQKDKLLFCWDMSHSTQTGFNTLENIHKPLVFKELRKIWENDDPSLPWKSGVYNESNTLLLDDSPYKALLNPLCTAIFPSSFHYKDTNDNSLGPGGDLRVYLEGLVSSENVQKYVEQHPFGQSAIDETNMSWGFYSGVLQTMSNQMQDDTPSSVPALI</sequence>
<evidence type="ECO:0000313" key="5">
    <source>
        <dbReference type="Proteomes" id="UP001190926"/>
    </source>
</evidence>
<keyword evidence="1" id="KW-0809">Transit peptide</keyword>
<protein>
    <recommendedName>
        <fullName evidence="1">Mitochondrial import inner membrane translocase subunit TIM50</fullName>
    </recommendedName>
</protein>
<evidence type="ECO:0000256" key="2">
    <source>
        <dbReference type="SAM" id="MobiDB-lite"/>
    </source>
</evidence>
<dbReference type="GO" id="GO:0005744">
    <property type="term" value="C:TIM23 mitochondrial import inner membrane translocase complex"/>
    <property type="evidence" value="ECO:0007669"/>
    <property type="project" value="UniProtKB-UniRule"/>
</dbReference>
<name>A0AAD4JBH8_PERFH</name>
<dbReference type="InterPro" id="IPR023214">
    <property type="entry name" value="HAD_sf"/>
</dbReference>
<dbReference type="AlphaFoldDB" id="A0AAD4JBH8"/>
<gene>
    <name evidence="4" type="ORF">C2S53_007495</name>
</gene>
<dbReference type="EMBL" id="SDAM02000099">
    <property type="protein sequence ID" value="KAH6830329.1"/>
    <property type="molecule type" value="Genomic_DNA"/>
</dbReference>
<comment type="function">
    <text evidence="1">Essential component of the TIM23 complex, a complex that mediates the translocation of transit peptide-containing proteins across the mitochondrial inner membrane.</text>
</comment>
<evidence type="ECO:0000259" key="3">
    <source>
        <dbReference type="PROSITE" id="PS50969"/>
    </source>
</evidence>